<dbReference type="InterPro" id="IPR016069">
    <property type="entry name" value="Translin_C"/>
</dbReference>
<keyword evidence="5" id="KW-0539">Nucleus</keyword>
<comment type="subcellular location">
    <subcellularLocation>
        <location evidence="2">Cytoplasm</location>
    </subcellularLocation>
    <subcellularLocation>
        <location evidence="1">Nucleus</location>
    </subcellularLocation>
</comment>
<gene>
    <name evidence="7" type="ORF">AJ78_03946</name>
</gene>
<evidence type="ECO:0000256" key="6">
    <source>
        <dbReference type="SAM" id="MobiDB-lite"/>
    </source>
</evidence>
<dbReference type="Gene3D" id="1.20.58.200">
    <property type="entry name" value="Translin, domain 2"/>
    <property type="match status" value="1"/>
</dbReference>
<keyword evidence="4" id="KW-0963">Cytoplasm</keyword>
<evidence type="ECO:0000256" key="3">
    <source>
        <dbReference type="ARBA" id="ARBA00005902"/>
    </source>
</evidence>
<evidence type="ECO:0000256" key="5">
    <source>
        <dbReference type="ARBA" id="ARBA00023242"/>
    </source>
</evidence>
<evidence type="ECO:0000313" key="8">
    <source>
        <dbReference type="Proteomes" id="UP000182235"/>
    </source>
</evidence>
<dbReference type="Pfam" id="PF01997">
    <property type="entry name" value="Translin"/>
    <property type="match status" value="1"/>
</dbReference>
<evidence type="ECO:0000313" key="7">
    <source>
        <dbReference type="EMBL" id="OJD15849.1"/>
    </source>
</evidence>
<dbReference type="CDD" id="cd14820">
    <property type="entry name" value="TRAX"/>
    <property type="match status" value="1"/>
</dbReference>
<dbReference type="GO" id="GO:0005634">
    <property type="term" value="C:nucleus"/>
    <property type="evidence" value="ECO:0007669"/>
    <property type="project" value="UniProtKB-SubCell"/>
</dbReference>
<accession>A0A1J9PHD8</accession>
<evidence type="ECO:0000256" key="2">
    <source>
        <dbReference type="ARBA" id="ARBA00004496"/>
    </source>
</evidence>
<dbReference type="PANTHER" id="PTHR10741">
    <property type="entry name" value="TRANSLIN AND TRANSLIN ASSOCIATED PROTEIN X"/>
    <property type="match status" value="1"/>
</dbReference>
<dbReference type="EMBL" id="LGRN01000135">
    <property type="protein sequence ID" value="OJD15849.1"/>
    <property type="molecule type" value="Genomic_DNA"/>
</dbReference>
<dbReference type="OrthoDB" id="31005at2759"/>
<evidence type="ECO:0000256" key="4">
    <source>
        <dbReference type="ARBA" id="ARBA00022490"/>
    </source>
</evidence>
<comment type="similarity">
    <text evidence="3">Belongs to the translin family.</text>
</comment>
<name>A0A1J9PHD8_9EURO</name>
<dbReference type="InterPro" id="IPR016068">
    <property type="entry name" value="Translin_N"/>
</dbReference>
<evidence type="ECO:0008006" key="9">
    <source>
        <dbReference type="Google" id="ProtNLM"/>
    </source>
</evidence>
<proteinExistence type="inferred from homology"/>
<comment type="caution">
    <text evidence="7">The sequence shown here is derived from an EMBL/GenBank/DDBJ whole genome shotgun (WGS) entry which is preliminary data.</text>
</comment>
<feature type="region of interest" description="Disordered" evidence="6">
    <location>
        <begin position="1"/>
        <end position="30"/>
    </location>
</feature>
<keyword evidence="8" id="KW-1185">Reference proteome</keyword>
<dbReference type="GO" id="GO:0005737">
    <property type="term" value="C:cytoplasm"/>
    <property type="evidence" value="ECO:0007669"/>
    <property type="project" value="UniProtKB-SubCell"/>
</dbReference>
<dbReference type="InterPro" id="IPR036081">
    <property type="entry name" value="Translin_sf"/>
</dbReference>
<dbReference type="AlphaFoldDB" id="A0A1J9PHD8"/>
<protein>
    <recommendedName>
        <fullName evidence="9">Translin-associated factor TraX</fullName>
    </recommendedName>
</protein>
<evidence type="ECO:0000256" key="1">
    <source>
        <dbReference type="ARBA" id="ARBA00004123"/>
    </source>
</evidence>
<dbReference type="GO" id="GO:0043565">
    <property type="term" value="F:sequence-specific DNA binding"/>
    <property type="evidence" value="ECO:0007669"/>
    <property type="project" value="InterPro"/>
</dbReference>
<reference evidence="7 8" key="1">
    <citation type="submission" date="2015-07" db="EMBL/GenBank/DDBJ databases">
        <title>Emmonsia species relationships and genome sequence.</title>
        <authorList>
            <consortium name="The Broad Institute Genomics Platform"/>
            <person name="Cuomo C.A."/>
            <person name="Munoz J.F."/>
            <person name="Imamovic A."/>
            <person name="Priest M.E."/>
            <person name="Young S."/>
            <person name="Clay O.K."/>
            <person name="McEwen J.G."/>
        </authorList>
    </citation>
    <scope>NUCLEOTIDE SEQUENCE [LARGE SCALE GENOMIC DNA]</scope>
    <source>
        <strain evidence="7 8">UAMH 9510</strain>
    </source>
</reference>
<dbReference type="Proteomes" id="UP000182235">
    <property type="component" value="Unassembled WGS sequence"/>
</dbReference>
<dbReference type="InterPro" id="IPR002848">
    <property type="entry name" value="Translin_fam"/>
</dbReference>
<dbReference type="SUPFAM" id="SSF74784">
    <property type="entry name" value="Translin"/>
    <property type="match status" value="1"/>
</dbReference>
<organism evidence="7 8">
    <name type="scientific">Emergomyces pasteurianus Ep9510</name>
    <dbReference type="NCBI Taxonomy" id="1447872"/>
    <lineage>
        <taxon>Eukaryota</taxon>
        <taxon>Fungi</taxon>
        <taxon>Dikarya</taxon>
        <taxon>Ascomycota</taxon>
        <taxon>Pezizomycotina</taxon>
        <taxon>Eurotiomycetes</taxon>
        <taxon>Eurotiomycetidae</taxon>
        <taxon>Onygenales</taxon>
        <taxon>Ajellomycetaceae</taxon>
        <taxon>Emergomyces</taxon>
    </lineage>
</organism>
<dbReference type="STRING" id="1447872.A0A1J9PHD8"/>
<dbReference type="Gene3D" id="1.20.58.190">
    <property type="entry name" value="Translin, domain 1"/>
    <property type="match status" value="1"/>
</dbReference>
<sequence>MTGTKRSWEGNLVQIPKETNMAPEDNSGDADSSIMQHIFSTFRSELDEHHDRRERVIKASRDITALSKKIIFSLHRVRALNKPLPKNIAKENHERLTQITSLFASVVPDLAGINAHRYHTQISPGIQEYIEAVTFQHYVETQRLMSLEGVTKSLPAGMLVTEADYILGIFDLTGEMMRFAITTMAAGSTINMPVDGANGEGSDDQGNGGRAGILIDLQQLRAMFESINVPRGHNLNRDFGKKLEVMQSSVEKVERAAYGLLVRGSERPGGWMPDLSAPAQVETY</sequence>